<evidence type="ECO:0000256" key="4">
    <source>
        <dbReference type="ARBA" id="ARBA00022989"/>
    </source>
</evidence>
<dbReference type="Proteomes" id="UP001449657">
    <property type="component" value="Chromosome"/>
</dbReference>
<evidence type="ECO:0000256" key="3">
    <source>
        <dbReference type="ARBA" id="ARBA00022692"/>
    </source>
</evidence>
<name>A0ABZ2YYH9_9BACT</name>
<feature type="transmembrane region" description="Helical" evidence="6">
    <location>
        <begin position="58"/>
        <end position="78"/>
    </location>
</feature>
<gene>
    <name evidence="7" type="ORF">WJU22_18670</name>
</gene>
<reference evidence="7 8" key="1">
    <citation type="submission" date="2024-03" db="EMBL/GenBank/DDBJ databases">
        <title>Chitinophaga caseinilytica sp. nov., a casein hydrolysing bacterium isolated from forest soil.</title>
        <authorList>
            <person name="Lee D.S."/>
            <person name="Han D.M."/>
            <person name="Baek J.H."/>
            <person name="Choi D.G."/>
            <person name="Jeon J.H."/>
            <person name="Jeon C.O."/>
        </authorList>
    </citation>
    <scope>NUCLEOTIDE SEQUENCE [LARGE SCALE GENOMIC DNA]</scope>
    <source>
        <strain evidence="7 8">KACC 19118</strain>
    </source>
</reference>
<evidence type="ECO:0000256" key="2">
    <source>
        <dbReference type="ARBA" id="ARBA00022475"/>
    </source>
</evidence>
<organism evidence="7 8">
    <name type="scientific">Chitinophaga caseinilytica</name>
    <dbReference type="NCBI Taxonomy" id="2267521"/>
    <lineage>
        <taxon>Bacteria</taxon>
        <taxon>Pseudomonadati</taxon>
        <taxon>Bacteroidota</taxon>
        <taxon>Chitinophagia</taxon>
        <taxon>Chitinophagales</taxon>
        <taxon>Chitinophagaceae</taxon>
        <taxon>Chitinophaga</taxon>
    </lineage>
</organism>
<keyword evidence="4 6" id="KW-1133">Transmembrane helix</keyword>
<keyword evidence="8" id="KW-1185">Reference proteome</keyword>
<dbReference type="EMBL" id="CP150096">
    <property type="protein sequence ID" value="WZN44923.1"/>
    <property type="molecule type" value="Genomic_DNA"/>
</dbReference>
<feature type="transmembrane region" description="Helical" evidence="6">
    <location>
        <begin position="31"/>
        <end position="51"/>
    </location>
</feature>
<evidence type="ECO:0000256" key="1">
    <source>
        <dbReference type="ARBA" id="ARBA00004651"/>
    </source>
</evidence>
<evidence type="ECO:0000256" key="6">
    <source>
        <dbReference type="SAM" id="Phobius"/>
    </source>
</evidence>
<accession>A0ABZ2YYH9</accession>
<keyword evidence="2" id="KW-1003">Cell membrane</keyword>
<protein>
    <submittedName>
        <fullName evidence="7">Cytochrome C oxidase subunit IV family protein</fullName>
    </submittedName>
</protein>
<sequence>MIRIHMIWIVLLLTAGLMTFAVGYAKEWPGLSSAIMGFSVAKFLLVAFYFMDMKSANLGWKALLIAFAGLMGAVVVLMR</sequence>
<comment type="subcellular location">
    <subcellularLocation>
        <location evidence="1">Cell membrane</location>
        <topology evidence="1">Multi-pass membrane protein</topology>
    </subcellularLocation>
</comment>
<evidence type="ECO:0000256" key="5">
    <source>
        <dbReference type="ARBA" id="ARBA00023136"/>
    </source>
</evidence>
<evidence type="ECO:0000313" key="7">
    <source>
        <dbReference type="EMBL" id="WZN44923.1"/>
    </source>
</evidence>
<proteinExistence type="predicted"/>
<dbReference type="Pfam" id="PF03626">
    <property type="entry name" value="COX4_pro"/>
    <property type="match status" value="1"/>
</dbReference>
<keyword evidence="5 6" id="KW-0472">Membrane</keyword>
<keyword evidence="3 6" id="KW-0812">Transmembrane</keyword>
<evidence type="ECO:0000313" key="8">
    <source>
        <dbReference type="Proteomes" id="UP001449657"/>
    </source>
</evidence>
<dbReference type="RefSeq" id="WP_341839682.1">
    <property type="nucleotide sequence ID" value="NZ_CP149792.1"/>
</dbReference>
<dbReference type="InterPro" id="IPR005171">
    <property type="entry name" value="Cyt_c_oxidase_su4_prok"/>
</dbReference>